<reference evidence="3" key="1">
    <citation type="submission" date="2019-06" db="EMBL/GenBank/DDBJ databases">
        <title>Alistipes onderdonkii subsp. vulgaris subsp. nov., Alistipes dispar sp. nov. and Alistipes communis sp. nov., isolated from human faeces, and creation of Alistipes onderdonkii subsp. onderdonkii subsp. nov.</title>
        <authorList>
            <person name="Sakamoto M."/>
            <person name="Ikeyama N."/>
            <person name="Ogata Y."/>
            <person name="Suda W."/>
            <person name="Iino T."/>
            <person name="Hattori M."/>
            <person name="Ohkuma M."/>
        </authorList>
    </citation>
    <scope>NUCLEOTIDE SEQUENCE [LARGE SCALE GENOMIC DNA]</scope>
    <source>
        <strain evidence="3">5CPEGH6</strain>
    </source>
</reference>
<dbReference type="GeneID" id="98672276"/>
<accession>A0A4Y1WX52</accession>
<evidence type="ECO:0000313" key="3">
    <source>
        <dbReference type="Proteomes" id="UP000319374"/>
    </source>
</evidence>
<evidence type="ECO:0000256" key="1">
    <source>
        <dbReference type="SAM" id="SignalP"/>
    </source>
</evidence>
<dbReference type="RefSeq" id="WP_141427601.1">
    <property type="nucleotide sequence ID" value="NZ_AP019736.1"/>
</dbReference>
<dbReference type="KEGG" id="ada:A5CPEGH6_03010"/>
<feature type="signal peptide" evidence="1">
    <location>
        <begin position="1"/>
        <end position="19"/>
    </location>
</feature>
<proteinExistence type="predicted"/>
<sequence>MKKILLCVSLLAVFAAGFAGCSQRREWNREERKAMRDALRSYRQMIYLDDLTDSEFVLFSDGVVGELENAYPVYTTFIQMPGVNDTVDMFVVTTIVEELDADAHNMRHIFPYDYLVGQGVLPAGLDRSQQKAFYTCLAGKVNATYSTMEQFFNAVLADTTDLSQLRRLEGQCADELFDWTVTEIDVIESVPAR</sequence>
<evidence type="ECO:0000313" key="2">
    <source>
        <dbReference type="EMBL" id="BBL05663.1"/>
    </source>
</evidence>
<dbReference type="EMBL" id="AP019736">
    <property type="protein sequence ID" value="BBL05663.1"/>
    <property type="molecule type" value="Genomic_DNA"/>
</dbReference>
<feature type="chain" id="PRO_5021293676" description="Lipoprotein" evidence="1">
    <location>
        <begin position="20"/>
        <end position="193"/>
    </location>
</feature>
<evidence type="ECO:0008006" key="4">
    <source>
        <dbReference type="Google" id="ProtNLM"/>
    </source>
</evidence>
<keyword evidence="3" id="KW-1185">Reference proteome</keyword>
<organism evidence="2 3">
    <name type="scientific">Alistipes dispar</name>
    <dbReference type="NCBI Taxonomy" id="2585119"/>
    <lineage>
        <taxon>Bacteria</taxon>
        <taxon>Pseudomonadati</taxon>
        <taxon>Bacteroidota</taxon>
        <taxon>Bacteroidia</taxon>
        <taxon>Bacteroidales</taxon>
        <taxon>Rikenellaceae</taxon>
        <taxon>Alistipes</taxon>
    </lineage>
</organism>
<gene>
    <name evidence="2" type="ORF">A5CPEGH6_03010</name>
</gene>
<protein>
    <recommendedName>
        <fullName evidence="4">Lipoprotein</fullName>
    </recommendedName>
</protein>
<dbReference type="AlphaFoldDB" id="A0A4Y1WX52"/>
<keyword evidence="1" id="KW-0732">Signal</keyword>
<dbReference type="Proteomes" id="UP000319374">
    <property type="component" value="Chromosome"/>
</dbReference>
<dbReference type="PROSITE" id="PS51257">
    <property type="entry name" value="PROKAR_LIPOPROTEIN"/>
    <property type="match status" value="1"/>
</dbReference>
<name>A0A4Y1WX52_9BACT</name>
<dbReference type="OrthoDB" id="1003500at2"/>